<dbReference type="InterPro" id="IPR052973">
    <property type="entry name" value="Fungal_sec-metab_reg_TF"/>
</dbReference>
<reference evidence="3" key="1">
    <citation type="journal article" date="2023" name="Mol. Phylogenet. Evol.">
        <title>Genome-scale phylogeny and comparative genomics of the fungal order Sordariales.</title>
        <authorList>
            <person name="Hensen N."/>
            <person name="Bonometti L."/>
            <person name="Westerberg I."/>
            <person name="Brannstrom I.O."/>
            <person name="Guillou S."/>
            <person name="Cros-Aarteil S."/>
            <person name="Calhoun S."/>
            <person name="Haridas S."/>
            <person name="Kuo A."/>
            <person name="Mondo S."/>
            <person name="Pangilinan J."/>
            <person name="Riley R."/>
            <person name="LaButti K."/>
            <person name="Andreopoulos B."/>
            <person name="Lipzen A."/>
            <person name="Chen C."/>
            <person name="Yan M."/>
            <person name="Daum C."/>
            <person name="Ng V."/>
            <person name="Clum A."/>
            <person name="Steindorff A."/>
            <person name="Ohm R.A."/>
            <person name="Martin F."/>
            <person name="Silar P."/>
            <person name="Natvig D.O."/>
            <person name="Lalanne C."/>
            <person name="Gautier V."/>
            <person name="Ament-Velasquez S.L."/>
            <person name="Kruys A."/>
            <person name="Hutchinson M.I."/>
            <person name="Powell A.J."/>
            <person name="Barry K."/>
            <person name="Miller A.N."/>
            <person name="Grigoriev I.V."/>
            <person name="Debuchy R."/>
            <person name="Gladieux P."/>
            <person name="Hiltunen Thoren M."/>
            <person name="Johannesson H."/>
        </authorList>
    </citation>
    <scope>NUCLEOTIDE SEQUENCE</scope>
    <source>
        <strain evidence="3">CBS 232.78</strain>
    </source>
</reference>
<dbReference type="AlphaFoldDB" id="A0AAE0NH39"/>
<accession>A0AAE0NH39</accession>
<comment type="caution">
    <text evidence="3">The sequence shown here is derived from an EMBL/GenBank/DDBJ whole genome shotgun (WGS) entry which is preliminary data.</text>
</comment>
<dbReference type="EMBL" id="JAULSW010000005">
    <property type="protein sequence ID" value="KAK3381422.1"/>
    <property type="molecule type" value="Genomic_DNA"/>
</dbReference>
<evidence type="ECO:0000256" key="1">
    <source>
        <dbReference type="ARBA" id="ARBA00023242"/>
    </source>
</evidence>
<sequence length="835" mass="92381">MTYDFNAAGGDAALLEQLAFDHRDRYSYPAVSTAAPSRNVTSTALTTMSQASRQSLSLSPGTSWLPLDLSGAVGAPVSIHSPNSGSATASSPEDQSVPSPGHQSGMSSPLQHQPSPFQTAAHPNTSSLISDWSLSLQAQQQATPDLSQFIQESTLISYNPFTSGFQPAALDFLPATTQATLLESTFNTMSPVDDGAQAMHWGTAPSMANWQDFEAAMSYQTDGLPRIGSMGSNSPTNTYLEVLSLNSGSDNGWTSVDVYQQNYDSFQQQSRVSPNAAIFNPSQTLHLRTNSDSSQSDGNSLEFGSYEEVAPFPYSPFSPDSDTYVDPGSSHRNCCAGEHHHSSPTDLVSPSAIVAPMPIKTVSTVTRPAIASGSGAGSGSTSPPARRNSAPRKSPIAKATKPVIRRTSTGKKDGTEKKVGRRRGPLLPEQRKQASEIRKLRACLRCKFLKKTCDKGEPCAGCQPSHARLWQVPCTRIDIKDIGYFMKDWKADYERHLDRGMSVFNVKGFAQKETLMWITHGYGFTLPVYVREVFVADDSCFQVDWVESSLQDQEPIDFEVRTGHLDVGQDGIQMDALSGYLDKHVDQGFEKFIDDHFEGTPFITEIFKTAHRFYVKEKLPVIRKALKFVVAYNLTVHITMVEQAQSEQPMEGQIDDEDSKYFGKVVAPVMINFQIKCAMADMWRELQKELLEELSALYSSVYSGERLKNWPTIFMLASILLAVWEEIQFDCHYRVPDPVAANKFCSDMETIPVGVIAGLFHAISQKLPSFTEWDTRRHGQVLNNNPAVCDAMTEVRQHVIKHEAYLRTRPDSKFDRYDFDSLSNKLLSKLVIRAN</sequence>
<evidence type="ECO:0008006" key="5">
    <source>
        <dbReference type="Google" id="ProtNLM"/>
    </source>
</evidence>
<reference evidence="3" key="2">
    <citation type="submission" date="2023-06" db="EMBL/GenBank/DDBJ databases">
        <authorList>
            <consortium name="Lawrence Berkeley National Laboratory"/>
            <person name="Haridas S."/>
            <person name="Hensen N."/>
            <person name="Bonometti L."/>
            <person name="Westerberg I."/>
            <person name="Brannstrom I.O."/>
            <person name="Guillou S."/>
            <person name="Cros-Aarteil S."/>
            <person name="Calhoun S."/>
            <person name="Kuo A."/>
            <person name="Mondo S."/>
            <person name="Pangilinan J."/>
            <person name="Riley R."/>
            <person name="LaButti K."/>
            <person name="Andreopoulos B."/>
            <person name="Lipzen A."/>
            <person name="Chen C."/>
            <person name="Yanf M."/>
            <person name="Daum C."/>
            <person name="Ng V."/>
            <person name="Clum A."/>
            <person name="Steindorff A."/>
            <person name="Ohm R."/>
            <person name="Martin F."/>
            <person name="Silar P."/>
            <person name="Natvig D."/>
            <person name="Lalanne C."/>
            <person name="Gautier V."/>
            <person name="Ament-velasquez S.L."/>
            <person name="Kruys A."/>
            <person name="Hutchinson M.I."/>
            <person name="Powell A.J."/>
            <person name="Barry K."/>
            <person name="Miller A.N."/>
            <person name="Grigoriev I.V."/>
            <person name="Debuchy R."/>
            <person name="Gladieux P."/>
            <person name="Thoren M.H."/>
            <person name="Johannesson H."/>
        </authorList>
    </citation>
    <scope>NUCLEOTIDE SEQUENCE</scope>
    <source>
        <strain evidence="3">CBS 232.78</strain>
    </source>
</reference>
<dbReference type="Proteomes" id="UP001285441">
    <property type="component" value="Unassembled WGS sequence"/>
</dbReference>
<organism evidence="3 4">
    <name type="scientific">Podospora didyma</name>
    <dbReference type="NCBI Taxonomy" id="330526"/>
    <lineage>
        <taxon>Eukaryota</taxon>
        <taxon>Fungi</taxon>
        <taxon>Dikarya</taxon>
        <taxon>Ascomycota</taxon>
        <taxon>Pezizomycotina</taxon>
        <taxon>Sordariomycetes</taxon>
        <taxon>Sordariomycetidae</taxon>
        <taxon>Sordariales</taxon>
        <taxon>Podosporaceae</taxon>
        <taxon>Podospora</taxon>
    </lineage>
</organism>
<dbReference type="InterPro" id="IPR001138">
    <property type="entry name" value="Zn2Cys6_DnaBD"/>
</dbReference>
<dbReference type="GO" id="GO:0008270">
    <property type="term" value="F:zinc ion binding"/>
    <property type="evidence" value="ECO:0007669"/>
    <property type="project" value="InterPro"/>
</dbReference>
<feature type="compositionally biased region" description="Polar residues" evidence="2">
    <location>
        <begin position="80"/>
        <end position="124"/>
    </location>
</feature>
<evidence type="ECO:0000256" key="2">
    <source>
        <dbReference type="SAM" id="MobiDB-lite"/>
    </source>
</evidence>
<feature type="region of interest" description="Disordered" evidence="2">
    <location>
        <begin position="368"/>
        <end position="433"/>
    </location>
</feature>
<evidence type="ECO:0000313" key="3">
    <source>
        <dbReference type="EMBL" id="KAK3381422.1"/>
    </source>
</evidence>
<evidence type="ECO:0000313" key="4">
    <source>
        <dbReference type="Proteomes" id="UP001285441"/>
    </source>
</evidence>
<feature type="region of interest" description="Disordered" evidence="2">
    <location>
        <begin position="318"/>
        <end position="349"/>
    </location>
</feature>
<name>A0AAE0NH39_9PEZI</name>
<keyword evidence="4" id="KW-1185">Reference proteome</keyword>
<protein>
    <recommendedName>
        <fullName evidence="5">C6 finger domain protein</fullName>
    </recommendedName>
</protein>
<gene>
    <name evidence="3" type="ORF">B0H63DRAFT_396281</name>
</gene>
<proteinExistence type="predicted"/>
<dbReference type="PANTHER" id="PTHR35392:SF1">
    <property type="entry name" value="ZN(II)2CYS6 TRANSCRIPTION FACTOR (EUROFUNG)"/>
    <property type="match status" value="1"/>
</dbReference>
<feature type="region of interest" description="Disordered" evidence="2">
    <location>
        <begin position="76"/>
        <end position="124"/>
    </location>
</feature>
<dbReference type="PANTHER" id="PTHR35392">
    <property type="entry name" value="ZN(II)2CYS6 TRANSCRIPTION FACTOR (EUROFUNG)-RELATED-RELATED"/>
    <property type="match status" value="1"/>
</dbReference>
<feature type="compositionally biased region" description="Low complexity" evidence="2">
    <location>
        <begin position="368"/>
        <end position="385"/>
    </location>
</feature>
<keyword evidence="1" id="KW-0539">Nucleus</keyword>
<dbReference type="CDD" id="cd00067">
    <property type="entry name" value="GAL4"/>
    <property type="match status" value="1"/>
</dbReference>
<dbReference type="GO" id="GO:0000981">
    <property type="term" value="F:DNA-binding transcription factor activity, RNA polymerase II-specific"/>
    <property type="evidence" value="ECO:0007669"/>
    <property type="project" value="InterPro"/>
</dbReference>